<dbReference type="Pfam" id="PF05103">
    <property type="entry name" value="DivIVA"/>
    <property type="match status" value="1"/>
</dbReference>
<reference evidence="8 9" key="1">
    <citation type="submission" date="2017-02" db="EMBL/GenBank/DDBJ databases">
        <authorList>
            <person name="Peterson S.W."/>
        </authorList>
    </citation>
    <scope>NUCLEOTIDE SEQUENCE [LARGE SCALE GENOMIC DNA]</scope>
    <source>
        <strain evidence="8 9">DSM 16080</strain>
    </source>
</reference>
<dbReference type="Gene3D" id="6.10.250.660">
    <property type="match status" value="1"/>
</dbReference>
<dbReference type="OrthoDB" id="5198800at2"/>
<evidence type="ECO:0000256" key="5">
    <source>
        <dbReference type="ARBA" id="ARBA00023054"/>
    </source>
</evidence>
<dbReference type="GO" id="GO:0005737">
    <property type="term" value="C:cytoplasm"/>
    <property type="evidence" value="ECO:0007669"/>
    <property type="project" value="UniProtKB-SubCell"/>
</dbReference>
<protein>
    <submittedName>
        <fullName evidence="8">Cell division initiation protein</fullName>
    </submittedName>
</protein>
<dbReference type="PANTHER" id="PTHR35794">
    <property type="entry name" value="CELL DIVISION PROTEIN DIVIVA"/>
    <property type="match status" value="1"/>
</dbReference>
<evidence type="ECO:0000256" key="7">
    <source>
        <dbReference type="SAM" id="Coils"/>
    </source>
</evidence>
<evidence type="ECO:0000256" key="6">
    <source>
        <dbReference type="ARBA" id="ARBA00023306"/>
    </source>
</evidence>
<dbReference type="EMBL" id="FUYC01000004">
    <property type="protein sequence ID" value="SKA80433.1"/>
    <property type="molecule type" value="Genomic_DNA"/>
</dbReference>
<feature type="coiled-coil region" evidence="7">
    <location>
        <begin position="36"/>
        <end position="70"/>
    </location>
</feature>
<gene>
    <name evidence="8" type="ORF">SAMN02745704_01352</name>
</gene>
<keyword evidence="9" id="KW-1185">Reference proteome</keyword>
<keyword evidence="6" id="KW-0131">Cell cycle</keyword>
<evidence type="ECO:0000313" key="8">
    <source>
        <dbReference type="EMBL" id="SKA80433.1"/>
    </source>
</evidence>
<organism evidence="8 9">
    <name type="scientific">Paucidesulfovibrio gracilis DSM 16080</name>
    <dbReference type="NCBI Taxonomy" id="1121449"/>
    <lineage>
        <taxon>Bacteria</taxon>
        <taxon>Pseudomonadati</taxon>
        <taxon>Thermodesulfobacteriota</taxon>
        <taxon>Desulfovibrionia</taxon>
        <taxon>Desulfovibrionales</taxon>
        <taxon>Desulfovibrionaceae</taxon>
        <taxon>Paucidesulfovibrio</taxon>
    </lineage>
</organism>
<dbReference type="STRING" id="1121449.SAMN02745704_01352"/>
<evidence type="ECO:0000256" key="4">
    <source>
        <dbReference type="ARBA" id="ARBA00022618"/>
    </source>
</evidence>
<dbReference type="GO" id="GO:0051301">
    <property type="term" value="P:cell division"/>
    <property type="evidence" value="ECO:0007669"/>
    <property type="project" value="UniProtKB-KW"/>
</dbReference>
<name>A0A1T4WST6_9BACT</name>
<comment type="similarity">
    <text evidence="2">Belongs to the DivIVA family.</text>
</comment>
<keyword evidence="4 8" id="KW-0132">Cell division</keyword>
<comment type="subcellular location">
    <subcellularLocation>
        <location evidence="1">Cytoplasm</location>
    </subcellularLocation>
</comment>
<keyword evidence="5 7" id="KW-0175">Coiled coil</keyword>
<evidence type="ECO:0000256" key="3">
    <source>
        <dbReference type="ARBA" id="ARBA00022490"/>
    </source>
</evidence>
<dbReference type="AlphaFoldDB" id="A0A1T4WST6"/>
<feature type="coiled-coil region" evidence="7">
    <location>
        <begin position="104"/>
        <end position="138"/>
    </location>
</feature>
<accession>A0A1T4WST6</accession>
<dbReference type="NCBIfam" id="TIGR03544">
    <property type="entry name" value="DivI1A_domain"/>
    <property type="match status" value="1"/>
</dbReference>
<dbReference type="RefSeq" id="WP_078716924.1">
    <property type="nucleotide sequence ID" value="NZ_FUYC01000004.1"/>
</dbReference>
<dbReference type="PANTHER" id="PTHR35794:SF2">
    <property type="entry name" value="CELL DIVISION PROTEIN DIVIVA"/>
    <property type="match status" value="1"/>
</dbReference>
<evidence type="ECO:0000256" key="2">
    <source>
        <dbReference type="ARBA" id="ARBA00009008"/>
    </source>
</evidence>
<dbReference type="InterPro" id="IPR019933">
    <property type="entry name" value="DivIVA_domain"/>
</dbReference>
<dbReference type="Proteomes" id="UP000190027">
    <property type="component" value="Unassembled WGS sequence"/>
</dbReference>
<proteinExistence type="inferred from homology"/>
<keyword evidence="3" id="KW-0963">Cytoplasm</keyword>
<sequence length="167" mass="19409">MNLSKIDLLNKRFSRSPLGYAPREVDQFLVEVAEALGEAADRHRELGRKAKRLEARLQEYRQRDETLRDTLMSTQKMVDELKVAAGREAEIVLQEANSKARSIVQRGHERLAQLHDEIEALKRQRNQFRIQVKGLVQAHLELLEGRDPEQDRLEDLESRVSFLKKAE</sequence>
<evidence type="ECO:0000256" key="1">
    <source>
        <dbReference type="ARBA" id="ARBA00004496"/>
    </source>
</evidence>
<evidence type="ECO:0000313" key="9">
    <source>
        <dbReference type="Proteomes" id="UP000190027"/>
    </source>
</evidence>
<dbReference type="InterPro" id="IPR007793">
    <property type="entry name" value="DivIVA_fam"/>
</dbReference>